<reference evidence="1 2" key="1">
    <citation type="submission" date="2017-06" db="EMBL/GenBank/DDBJ databases">
        <authorList>
            <person name="Kim H.J."/>
            <person name="Triplett B.A."/>
        </authorList>
    </citation>
    <scope>NUCLEOTIDE SEQUENCE [LARGE SCALE GENOMIC DNA]</scope>
    <source>
        <strain evidence="1">FRACA_ARgP5</strain>
    </source>
</reference>
<gene>
    <name evidence="1" type="ORF">FRACA_1050003</name>
</gene>
<proteinExistence type="predicted"/>
<sequence length="530" mass="57801">MVVRTFGTAGPCVPGKHFMIPASARLPEVPGLVARENYFVLHAPRQTGKTTALQALAADLTAGGRHAAVVLSMEAGRSWPDDVGAATRAILSLAREAAQDYLPADLRPPAWPDAWGEGLLAAAFGAWARACPRPLVLFLDEIDALTGRTLLSILGQIRDGYRRRPAGFPSSIALCGLRDVREYKTASGGDPTRLASPSPFNIKVASLRLNDFTLDEVRALYGQHTAETGQAFTSQAVEHAFALTMGQPWLVNALAHEIVDRMKVSPTTTITADHVDEADERLIVARETHLDSLLDRLRDPRVRRIIEPILAGAEVRFDPFSDDLAYTTDLGLVRRTASTVEIANPIYRNMITRVLADGLFDGITGAPRPRSFVLADGRLDLPGLLAHFTEFWHRTEDVLEADEPYREVTPHVTLLGYLDRAINGSGFVDREYGVGRGAMDLLIRWSHTGPDGRPAVQREALEIKTHRPGAVDPTQAGIRQLDGYLMRLGLPAGNLVIFDQRPAERKRVSAEAGTHVATSPTGRAITVVRI</sequence>
<dbReference type="Proteomes" id="UP000234331">
    <property type="component" value="Unassembled WGS sequence"/>
</dbReference>
<evidence type="ECO:0000313" key="2">
    <source>
        <dbReference type="Proteomes" id="UP000234331"/>
    </source>
</evidence>
<dbReference type="EMBL" id="FZMO01000008">
    <property type="protein sequence ID" value="SNQ45619.1"/>
    <property type="molecule type" value="Genomic_DNA"/>
</dbReference>
<organism evidence="1 2">
    <name type="scientific">Frankia canadensis</name>
    <dbReference type="NCBI Taxonomy" id="1836972"/>
    <lineage>
        <taxon>Bacteria</taxon>
        <taxon>Bacillati</taxon>
        <taxon>Actinomycetota</taxon>
        <taxon>Actinomycetes</taxon>
        <taxon>Frankiales</taxon>
        <taxon>Frankiaceae</taxon>
        <taxon>Frankia</taxon>
    </lineage>
</organism>
<dbReference type="AlphaFoldDB" id="A0A2I2KIX7"/>
<accession>A0A2I2KIX7</accession>
<evidence type="ECO:0008006" key="3">
    <source>
        <dbReference type="Google" id="ProtNLM"/>
    </source>
</evidence>
<name>A0A2I2KIX7_9ACTN</name>
<dbReference type="Gene3D" id="3.40.50.300">
    <property type="entry name" value="P-loop containing nucleotide triphosphate hydrolases"/>
    <property type="match status" value="1"/>
</dbReference>
<protein>
    <recommendedName>
        <fullName evidence="3">AAA+ ATPase domain-containing protein</fullName>
    </recommendedName>
</protein>
<dbReference type="SUPFAM" id="SSF52540">
    <property type="entry name" value="P-loop containing nucleoside triphosphate hydrolases"/>
    <property type="match status" value="1"/>
</dbReference>
<evidence type="ECO:0000313" key="1">
    <source>
        <dbReference type="EMBL" id="SNQ45619.1"/>
    </source>
</evidence>
<dbReference type="InterPro" id="IPR027417">
    <property type="entry name" value="P-loop_NTPase"/>
</dbReference>
<keyword evidence="2" id="KW-1185">Reference proteome</keyword>